<feature type="compositionally biased region" description="Basic and acidic residues" evidence="9">
    <location>
        <begin position="1828"/>
        <end position="1853"/>
    </location>
</feature>
<proteinExistence type="inferred from homology"/>
<keyword evidence="5" id="KW-0804">Transcription</keyword>
<feature type="region of interest" description="Disordered" evidence="9">
    <location>
        <begin position="1668"/>
        <end position="1698"/>
    </location>
</feature>
<dbReference type="InterPro" id="IPR009067">
    <property type="entry name" value="TAF_II_230-bd"/>
</dbReference>
<feature type="compositionally biased region" description="Acidic residues" evidence="9">
    <location>
        <begin position="1361"/>
        <end position="1372"/>
    </location>
</feature>
<feature type="compositionally biased region" description="Polar residues" evidence="9">
    <location>
        <begin position="1455"/>
        <end position="1465"/>
    </location>
</feature>
<evidence type="ECO:0000313" key="13">
    <source>
        <dbReference type="Proteomes" id="UP000594638"/>
    </source>
</evidence>
<keyword evidence="13" id="KW-1185">Reference proteome</keyword>
<dbReference type="PROSITE" id="PS00633">
    <property type="entry name" value="BROMODOMAIN_1"/>
    <property type="match status" value="1"/>
</dbReference>
<name>A0A8S0T3U8_OLEEU</name>
<feature type="compositionally biased region" description="Basic and acidic residues" evidence="9">
    <location>
        <begin position="278"/>
        <end position="289"/>
    </location>
</feature>
<feature type="compositionally biased region" description="Acidic residues" evidence="9">
    <location>
        <begin position="1338"/>
        <end position="1350"/>
    </location>
</feature>
<feature type="compositionally biased region" description="Basic and acidic residues" evidence="9">
    <location>
        <begin position="1668"/>
        <end position="1678"/>
    </location>
</feature>
<evidence type="ECO:0000259" key="10">
    <source>
        <dbReference type="PROSITE" id="PS50014"/>
    </source>
</evidence>
<dbReference type="SMART" id="SM00213">
    <property type="entry name" value="UBQ"/>
    <property type="match status" value="1"/>
</dbReference>
<dbReference type="SMART" id="SM00297">
    <property type="entry name" value="BROMO"/>
    <property type="match status" value="1"/>
</dbReference>
<dbReference type="Gene3D" id="1.10.1100.10">
    <property type="entry name" value="TAFII-230 TBP-binding domain"/>
    <property type="match status" value="1"/>
</dbReference>
<dbReference type="PRINTS" id="PR00503">
    <property type="entry name" value="BROMODOMAIN"/>
</dbReference>
<feature type="compositionally biased region" description="Basic and acidic residues" evidence="9">
    <location>
        <begin position="1806"/>
        <end position="1816"/>
    </location>
</feature>
<dbReference type="PANTHER" id="PTHR13900">
    <property type="entry name" value="TRANSCRIPTION INITIATION FACTOR TFIID"/>
    <property type="match status" value="1"/>
</dbReference>
<feature type="region of interest" description="Disordered" evidence="9">
    <location>
        <begin position="1334"/>
        <end position="1387"/>
    </location>
</feature>
<keyword evidence="4 8" id="KW-0103">Bromodomain</keyword>
<feature type="compositionally biased region" description="Acidic residues" evidence="9">
    <location>
        <begin position="135"/>
        <end position="144"/>
    </location>
</feature>
<comment type="subcellular location">
    <subcellularLocation>
        <location evidence="1">Nucleus</location>
    </subcellularLocation>
</comment>
<dbReference type="GO" id="GO:0004402">
    <property type="term" value="F:histone acetyltransferase activity"/>
    <property type="evidence" value="ECO:0007669"/>
    <property type="project" value="InterPro"/>
</dbReference>
<dbReference type="FunFam" id="3.10.20.90:FF:000223">
    <property type="entry name" value="Transcription initiation factor TFIID subunit 1"/>
    <property type="match status" value="1"/>
</dbReference>
<dbReference type="Pfam" id="PF00240">
    <property type="entry name" value="ubiquitin"/>
    <property type="match status" value="1"/>
</dbReference>
<dbReference type="EMBL" id="CACTIH010005611">
    <property type="protein sequence ID" value="CAA2998916.1"/>
    <property type="molecule type" value="Genomic_DNA"/>
</dbReference>
<reference evidence="12 13" key="1">
    <citation type="submission" date="2019-12" db="EMBL/GenBank/DDBJ databases">
        <authorList>
            <person name="Alioto T."/>
            <person name="Alioto T."/>
            <person name="Gomez Garrido J."/>
        </authorList>
    </citation>
    <scope>NUCLEOTIDE SEQUENCE [LARGE SCALE GENOMIC DNA]</scope>
</reference>
<evidence type="ECO:0000256" key="1">
    <source>
        <dbReference type="ARBA" id="ARBA00004123"/>
    </source>
</evidence>
<dbReference type="InterPro" id="IPR040240">
    <property type="entry name" value="TAF1"/>
</dbReference>
<dbReference type="InterPro" id="IPR036427">
    <property type="entry name" value="Bromodomain-like_sf"/>
</dbReference>
<dbReference type="GO" id="GO:0017025">
    <property type="term" value="F:TBP-class protein binding"/>
    <property type="evidence" value="ECO:0007669"/>
    <property type="project" value="InterPro"/>
</dbReference>
<dbReference type="PROSITE" id="PS50053">
    <property type="entry name" value="UBIQUITIN_2"/>
    <property type="match status" value="1"/>
</dbReference>
<evidence type="ECO:0000256" key="4">
    <source>
        <dbReference type="ARBA" id="ARBA00023117"/>
    </source>
</evidence>
<dbReference type="CDD" id="cd04369">
    <property type="entry name" value="Bromodomain"/>
    <property type="match status" value="1"/>
</dbReference>
<evidence type="ECO:0000313" key="12">
    <source>
        <dbReference type="EMBL" id="CAA2998916.1"/>
    </source>
</evidence>
<feature type="region of interest" description="Disordered" evidence="9">
    <location>
        <begin position="126"/>
        <end position="145"/>
    </location>
</feature>
<feature type="region of interest" description="Disordered" evidence="9">
    <location>
        <begin position="1806"/>
        <end position="1877"/>
    </location>
</feature>
<dbReference type="SUPFAM" id="SSF47370">
    <property type="entry name" value="Bromodomain"/>
    <property type="match status" value="1"/>
</dbReference>
<evidence type="ECO:0000256" key="6">
    <source>
        <dbReference type="ARBA" id="ARBA00023242"/>
    </source>
</evidence>
<dbReference type="GO" id="GO:0051123">
    <property type="term" value="P:RNA polymerase II preinitiation complex assembly"/>
    <property type="evidence" value="ECO:0007669"/>
    <property type="project" value="TreeGrafter"/>
</dbReference>
<evidence type="ECO:0000256" key="8">
    <source>
        <dbReference type="PROSITE-ProRule" id="PRU00035"/>
    </source>
</evidence>
<evidence type="ECO:0000256" key="3">
    <source>
        <dbReference type="ARBA" id="ARBA00023015"/>
    </source>
</evidence>
<evidence type="ECO:0000256" key="2">
    <source>
        <dbReference type="ARBA" id="ARBA00009064"/>
    </source>
</evidence>
<protein>
    <recommendedName>
        <fullName evidence="7">Transcription initiation factor TFIID subunit 1</fullName>
    </recommendedName>
</protein>
<evidence type="ECO:0000256" key="9">
    <source>
        <dbReference type="SAM" id="MobiDB-lite"/>
    </source>
</evidence>
<feature type="compositionally biased region" description="Basic residues" evidence="9">
    <location>
        <begin position="1817"/>
        <end position="1827"/>
    </location>
</feature>
<dbReference type="SUPFAM" id="SSF47055">
    <property type="entry name" value="TAF(II)230 TBP-binding fragment"/>
    <property type="match status" value="1"/>
</dbReference>
<sequence>MREINVPFIDLVMQCENPLYPLLELRNRAREICCSNNSTIGLMYSPKESKRARGFDIYLQDVVDHRDIEELGVAEGGDSDEGDSGRLTSYTLQLQSPSCHSPSSFRFQSELLIFSRTIFKHMGYKSSSPSHVGHDEDDDDEYEEGAGGNRLLGFMFGNVDGSGDLDVDYLDEDAKEHLSALVDKLGSSLTEIDLSVQLPHTTTDTADQDYDEKAEDAVDYEDIDEQYEGPEVQAVTEEDYLRKSYLSKEVAASTLENAASIYDDENYDEEEDEDEDKDEKQHKEVENSDVHQPFHSPGEQISGHEVLLLEKEIQEDILFRDVLDSENLDAEVVDAGEEEQNAPEEPAGDGCSAPLPILCVEDGMAILKFSEIFGIHEPLKKAVKRDRPFITPKERHKPLDACCMVEEDEENFLKECWPKFSGMRESYVTKSEIAMMDDVLESENFLTVQGNGKIASMVDDHRKDSCFSAEPMKKCSSVNTFTEWSPPPLPELYLLEHQDWEDKIIWNNSPSSNDVGEGCELSGPDSESLAYRERDFEAEAQAITPETQSDLYEKDHGSFLRSRSVSVEPFGSEKISGRANLSFLGGRYHPQLLRLESRADMDDPNTDFGDDDASKAKLCNDTMKRFSNLTLQNRDIVEETWLDNIVWEPHQSIARPKLILDLQDDQMLFELLDNKSAKDLWLHAGAMVKARSVIPSNGDSLEVHGHRGISAGQFNIANDKFYPNRISSQQRGSHSKKRTDHKNLHSVPALKLQTMKVKLSNKDIANFHRPKALWYPHDIEVALKEQEKLPTQGPMKVILKSLGGKGSKLHVDAEETILSVKAKASKKLDFKLSEPVKIYFSGMELEDHKSLAEQNVRPNSVLHLIRTKVHLLPRAQKLPGQNKSLRPPGAFKKKSDLSVKDGHVFLMEYCEERPLLLGNAGMGAKLCTYYQKSAPGDQVGSMLRNENQSLGSIRILNPADKSPFLGDIKPGCSQSCLETNMYRSPIFQHKVSSTDYLLVRSAKGKLSIRRIDRIDVVGQQEPHMEVISPAKGTVQSYNGKRLLVYMYREFYAAEKRGLHPSIRADELSALFPSFSEAVVRKQLKNIADLQRGPNGQLLWVMRRNSRIPSEEELRRMVTPEDVCAYESMLAGQYRLRRLGITRLTHPAGLSSAMNQLPDEAIALAAASHIERELQITPWNLSSNFVACTKEDEEKIERLEITGVGDPSGRGLGFSYVRVTPKAPISNAMVKKKAVVGKGSTVTGTDADLRRLSMEAARELLLKFKVPEEQIAKLTRWHRIALIRKLSSEQAASGVQVDPTTTSKFARGQRMSFLQLQQQTREKCQEIWDRQVQSLSTADTEENESESEANSDLDSFAGDLENLLDAEEGEEGNNESNHDGADGVKGLKMRRRPFQTQAEEEIEDEAAEAAELCRMLMDDEEDERKKKKKERAFGEQVGLASKSMFGPESSERIKKNSTVVKKTSQSEGSFAFKEITKNQREIENFSARRNLSAKVKPKRKNDIEQMGLLHKKVRILGDGMKIIKEKKSARESFVCGACGQLGHMRTNKNCPKYGEDSETRVERMDPDMALGKPKPNYVDQVEPTPQKIIPRKLVQKSATKIAVVEAQEDDRPSAKAKVLKVKCGSTDNLSDKLTPVAPQISDKPVKSDAETGHNAAVKVNKIIFSNKMKPEDSQVESHKPSIVIRPPMEGEREQSHKKIIIKKPKEIINVDEISQEGSVGHEYRKMKKIIDLSSLDKHRELESQHLSEGTSRMRSAEDMRRWEEEEKRITAERHKEERARRAYEEKMTMFEEREKLDELRRYQEAIRREREEEERQKAKSKKKKKKKPEIRDNYVDDLPPRRNDRRIPERERMGWRRPAVESGRYTSESAPPAKRRRGGEVGLSNILESIVETLKDRKDLSYLFQKPVSKKEAPDYLDFVEHPMDLSTMRDKARRLIYKNREEFRHDMYQIAYNAHLYNDRRNPGIPPLADQLLELCDNLLDVKDEELTEAEAGIEYVDN</sequence>
<dbReference type="InterPro" id="IPR001487">
    <property type="entry name" value="Bromodomain"/>
</dbReference>
<feature type="domain" description="Ubiquitin-like" evidence="11">
    <location>
        <begin position="795"/>
        <end position="865"/>
    </location>
</feature>
<dbReference type="InterPro" id="IPR000626">
    <property type="entry name" value="Ubiquitin-like_dom"/>
</dbReference>
<dbReference type="InterPro" id="IPR022591">
    <property type="entry name" value="TAF1_HAT_dom"/>
</dbReference>
<dbReference type="OrthoDB" id="21449at2759"/>
<keyword evidence="3" id="KW-0805">Transcription regulation</keyword>
<feature type="region of interest" description="Disordered" evidence="9">
    <location>
        <begin position="1544"/>
        <end position="1583"/>
    </location>
</feature>
<dbReference type="Pfam" id="PF12157">
    <property type="entry name" value="DUF3591"/>
    <property type="match status" value="1"/>
</dbReference>
<gene>
    <name evidence="12" type="ORF">OLEA9_A081311</name>
</gene>
<feature type="compositionally biased region" description="Acidic residues" evidence="9">
    <location>
        <begin position="262"/>
        <end position="277"/>
    </location>
</feature>
<feature type="compositionally biased region" description="Basic and acidic residues" evidence="9">
    <location>
        <begin position="1753"/>
        <end position="1780"/>
    </location>
</feature>
<feature type="compositionally biased region" description="Basic and acidic residues" evidence="9">
    <location>
        <begin position="1552"/>
        <end position="1565"/>
    </location>
</feature>
<dbReference type="GO" id="GO:0016251">
    <property type="term" value="F:RNA polymerase II general transcription initiation factor activity"/>
    <property type="evidence" value="ECO:0007669"/>
    <property type="project" value="InterPro"/>
</dbReference>
<dbReference type="GO" id="GO:0005669">
    <property type="term" value="C:transcription factor TFIID complex"/>
    <property type="evidence" value="ECO:0007669"/>
    <property type="project" value="InterPro"/>
</dbReference>
<comment type="similarity">
    <text evidence="2">Belongs to the TAF1 family.</text>
</comment>
<keyword evidence="6" id="KW-0539">Nucleus</keyword>
<dbReference type="Pfam" id="PF09247">
    <property type="entry name" value="TBP-binding"/>
    <property type="match status" value="1"/>
</dbReference>
<dbReference type="SUPFAM" id="SSF54236">
    <property type="entry name" value="Ubiquitin-like"/>
    <property type="match status" value="1"/>
</dbReference>
<accession>A0A8S0T3U8</accession>
<dbReference type="InterPro" id="IPR029071">
    <property type="entry name" value="Ubiquitin-like_domsf"/>
</dbReference>
<feature type="region of interest" description="Disordered" evidence="9">
    <location>
        <begin position="257"/>
        <end position="300"/>
    </location>
</feature>
<dbReference type="Gene3D" id="1.20.920.10">
    <property type="entry name" value="Bromodomain-like"/>
    <property type="match status" value="1"/>
</dbReference>
<evidence type="ECO:0000256" key="7">
    <source>
        <dbReference type="ARBA" id="ARBA00040102"/>
    </source>
</evidence>
<feature type="compositionally biased region" description="Low complexity" evidence="9">
    <location>
        <begin position="1351"/>
        <end position="1360"/>
    </location>
</feature>
<dbReference type="Gene3D" id="3.10.20.90">
    <property type="entry name" value="Phosphatidylinositol 3-kinase Catalytic Subunit, Chain A, domain 1"/>
    <property type="match status" value="1"/>
</dbReference>
<feature type="region of interest" description="Disordered" evidence="9">
    <location>
        <begin position="1740"/>
        <end position="1780"/>
    </location>
</feature>
<organism evidence="12 13">
    <name type="scientific">Olea europaea subsp. europaea</name>
    <dbReference type="NCBI Taxonomy" id="158383"/>
    <lineage>
        <taxon>Eukaryota</taxon>
        <taxon>Viridiplantae</taxon>
        <taxon>Streptophyta</taxon>
        <taxon>Embryophyta</taxon>
        <taxon>Tracheophyta</taxon>
        <taxon>Spermatophyta</taxon>
        <taxon>Magnoliopsida</taxon>
        <taxon>eudicotyledons</taxon>
        <taxon>Gunneridae</taxon>
        <taxon>Pentapetalae</taxon>
        <taxon>asterids</taxon>
        <taxon>lamiids</taxon>
        <taxon>Lamiales</taxon>
        <taxon>Oleaceae</taxon>
        <taxon>Oleeae</taxon>
        <taxon>Olea</taxon>
    </lineage>
</organism>
<dbReference type="InterPro" id="IPR018359">
    <property type="entry name" value="Bromodomain_CS"/>
</dbReference>
<dbReference type="CDD" id="cd17064">
    <property type="entry name" value="Ubl_TAFs_like"/>
    <property type="match status" value="1"/>
</dbReference>
<evidence type="ECO:0000259" key="11">
    <source>
        <dbReference type="PROSITE" id="PS50053"/>
    </source>
</evidence>
<feature type="domain" description="Bromo" evidence="10">
    <location>
        <begin position="1895"/>
        <end position="1965"/>
    </location>
</feature>
<dbReference type="InterPro" id="IPR036741">
    <property type="entry name" value="TAFII-230_TBP-bd_sf"/>
</dbReference>
<evidence type="ECO:0000256" key="5">
    <source>
        <dbReference type="ARBA" id="ARBA00023163"/>
    </source>
</evidence>
<comment type="caution">
    <text evidence="12">The sequence shown here is derived from an EMBL/GenBank/DDBJ whole genome shotgun (WGS) entry which is preliminary data.</text>
</comment>
<dbReference type="Proteomes" id="UP000594638">
    <property type="component" value="Unassembled WGS sequence"/>
</dbReference>
<dbReference type="Pfam" id="PF00439">
    <property type="entry name" value="Bromodomain"/>
    <property type="match status" value="1"/>
</dbReference>
<dbReference type="PROSITE" id="PS50014">
    <property type="entry name" value="BROMODOMAIN_2"/>
    <property type="match status" value="1"/>
</dbReference>
<feature type="region of interest" description="Disordered" evidence="9">
    <location>
        <begin position="1439"/>
        <end position="1465"/>
    </location>
</feature>
<dbReference type="PANTHER" id="PTHR13900:SF0">
    <property type="entry name" value="TRANSCRIPTION INITIATION FACTOR TFIID SUBUNIT 1"/>
    <property type="match status" value="1"/>
</dbReference>
<dbReference type="Gramene" id="OE9A081311T8">
    <property type="protein sequence ID" value="OE9A081311C8"/>
    <property type="gene ID" value="OE9A081311"/>
</dbReference>
<feature type="region of interest" description="Disordered" evidence="9">
    <location>
        <begin position="1629"/>
        <end position="1651"/>
    </location>
</feature>